<dbReference type="Proteomes" id="UP000805193">
    <property type="component" value="Unassembled WGS sequence"/>
</dbReference>
<dbReference type="EMBL" id="JABSTQ010010146">
    <property type="protein sequence ID" value="KAG0423105.1"/>
    <property type="molecule type" value="Genomic_DNA"/>
</dbReference>
<proteinExistence type="predicted"/>
<evidence type="ECO:0000313" key="2">
    <source>
        <dbReference type="Proteomes" id="UP000805193"/>
    </source>
</evidence>
<name>A0AC60PR77_IXOPE</name>
<comment type="caution">
    <text evidence="1">The sequence shown here is derived from an EMBL/GenBank/DDBJ whole genome shotgun (WGS) entry which is preliminary data.</text>
</comment>
<sequence length="437" mass="47291">MDASGVILTLQICDRALYGSVVELPGFACSASQPDFISELIKWSVLVMLLLLSRNQIAEDTRFPVKRRQCWTLLDIFHVVFLLVCAALATLKAYGTLRKPTSLFVETSVLWAASAEAALAATLLMMAFFSTRRLLRSSRFSALDSALIGLLTTATLTDATLLAKLLYDKERKVSPPHICMLPQGYTTAGSGPASLLMCPAVAGRDPDGVTAAAVEMADACSAAGRSPALQSREASVARHGDDSDISRSLVLFTGTSAPNRHDRDIRRHDTEGLHLETAVKNYAKGRVCSEAARILRKAEDIGRKKAVVIKWFPAHMGSDVSERGNANHNETANAAARGLTNRAAANTADSECWSRYSAKDKMTSFNEIVNVNPREASEKTTIPPQLEAATRSYDQETQLKAVQQVSAALERQRPSETEEKGGSTPRKGAAALSNPRK</sequence>
<evidence type="ECO:0000313" key="1">
    <source>
        <dbReference type="EMBL" id="KAG0423105.1"/>
    </source>
</evidence>
<accession>A0AC60PR77</accession>
<protein>
    <submittedName>
        <fullName evidence="1">Uncharacterized protein</fullName>
    </submittedName>
</protein>
<reference evidence="1 2" key="1">
    <citation type="journal article" date="2020" name="Cell">
        <title>Large-Scale Comparative Analyses of Tick Genomes Elucidate Their Genetic Diversity and Vector Capacities.</title>
        <authorList>
            <consortium name="Tick Genome and Microbiome Consortium (TIGMIC)"/>
            <person name="Jia N."/>
            <person name="Wang J."/>
            <person name="Shi W."/>
            <person name="Du L."/>
            <person name="Sun Y."/>
            <person name="Zhan W."/>
            <person name="Jiang J.F."/>
            <person name="Wang Q."/>
            <person name="Zhang B."/>
            <person name="Ji P."/>
            <person name="Bell-Sakyi L."/>
            <person name="Cui X.M."/>
            <person name="Yuan T.T."/>
            <person name="Jiang B.G."/>
            <person name="Yang W.F."/>
            <person name="Lam T.T."/>
            <person name="Chang Q.C."/>
            <person name="Ding S.J."/>
            <person name="Wang X.J."/>
            <person name="Zhu J.G."/>
            <person name="Ruan X.D."/>
            <person name="Zhao L."/>
            <person name="Wei J.T."/>
            <person name="Ye R.Z."/>
            <person name="Que T.C."/>
            <person name="Du C.H."/>
            <person name="Zhou Y.H."/>
            <person name="Cheng J.X."/>
            <person name="Dai P.F."/>
            <person name="Guo W.B."/>
            <person name="Han X.H."/>
            <person name="Huang E.J."/>
            <person name="Li L.F."/>
            <person name="Wei W."/>
            <person name="Gao Y.C."/>
            <person name="Liu J.Z."/>
            <person name="Shao H.Z."/>
            <person name="Wang X."/>
            <person name="Wang C.C."/>
            <person name="Yang T.C."/>
            <person name="Huo Q.B."/>
            <person name="Li W."/>
            <person name="Chen H.Y."/>
            <person name="Chen S.E."/>
            <person name="Zhou L.G."/>
            <person name="Ni X.B."/>
            <person name="Tian J.H."/>
            <person name="Sheng Y."/>
            <person name="Liu T."/>
            <person name="Pan Y.S."/>
            <person name="Xia L.Y."/>
            <person name="Li J."/>
            <person name="Zhao F."/>
            <person name="Cao W.C."/>
        </authorList>
    </citation>
    <scope>NUCLEOTIDE SEQUENCE [LARGE SCALE GENOMIC DNA]</scope>
    <source>
        <strain evidence="1">Iper-2018</strain>
    </source>
</reference>
<keyword evidence="2" id="KW-1185">Reference proteome</keyword>
<organism evidence="1 2">
    <name type="scientific">Ixodes persulcatus</name>
    <name type="common">Taiga tick</name>
    <dbReference type="NCBI Taxonomy" id="34615"/>
    <lineage>
        <taxon>Eukaryota</taxon>
        <taxon>Metazoa</taxon>
        <taxon>Ecdysozoa</taxon>
        <taxon>Arthropoda</taxon>
        <taxon>Chelicerata</taxon>
        <taxon>Arachnida</taxon>
        <taxon>Acari</taxon>
        <taxon>Parasitiformes</taxon>
        <taxon>Ixodida</taxon>
        <taxon>Ixodoidea</taxon>
        <taxon>Ixodidae</taxon>
        <taxon>Ixodinae</taxon>
        <taxon>Ixodes</taxon>
    </lineage>
</organism>
<gene>
    <name evidence="1" type="ORF">HPB47_001105</name>
</gene>